<protein>
    <submittedName>
        <fullName evidence="1">Ribokinase</fullName>
        <ecNumber evidence="1">2.7.1.15</ecNumber>
    </submittedName>
</protein>
<dbReference type="GO" id="GO:0004747">
    <property type="term" value="F:ribokinase activity"/>
    <property type="evidence" value="ECO:0007669"/>
    <property type="project" value="UniProtKB-EC"/>
</dbReference>
<dbReference type="AlphaFoldDB" id="A0A4U9D9I5"/>
<organism evidence="1 2">
    <name type="scientific">Raoultella terrigena</name>
    <name type="common">Klebsiella terrigena</name>
    <dbReference type="NCBI Taxonomy" id="577"/>
    <lineage>
        <taxon>Bacteria</taxon>
        <taxon>Pseudomonadati</taxon>
        <taxon>Pseudomonadota</taxon>
        <taxon>Gammaproteobacteria</taxon>
        <taxon>Enterobacterales</taxon>
        <taxon>Enterobacteriaceae</taxon>
        <taxon>Klebsiella/Raoultella group</taxon>
        <taxon>Raoultella</taxon>
    </lineage>
</organism>
<evidence type="ECO:0000313" key="1">
    <source>
        <dbReference type="EMBL" id="VTN12848.1"/>
    </source>
</evidence>
<dbReference type="EMBL" id="CABDVU010000001">
    <property type="protein sequence ID" value="VTN12848.1"/>
    <property type="molecule type" value="Genomic_DNA"/>
</dbReference>
<proteinExistence type="predicted"/>
<evidence type="ECO:0000313" key="2">
    <source>
        <dbReference type="Proteomes" id="UP000339249"/>
    </source>
</evidence>
<keyword evidence="1" id="KW-0418">Kinase</keyword>
<reference evidence="1 2" key="1">
    <citation type="submission" date="2019-04" db="EMBL/GenBank/DDBJ databases">
        <authorList>
            <consortium name="Pathogen Informatics"/>
        </authorList>
    </citation>
    <scope>NUCLEOTIDE SEQUENCE [LARGE SCALE GENOMIC DNA]</scope>
    <source>
        <strain evidence="1 2">NCTC9185</strain>
    </source>
</reference>
<gene>
    <name evidence="1" type="primary">rbsK_2</name>
    <name evidence="1" type="ORF">NCTC9185_04835</name>
</gene>
<name>A0A4U9D9I5_RAOTE</name>
<sequence>MSSVFMPGANAALSVAQVEAEKARIADADALLMQLESPLESVLARPKSPISIKQAWC</sequence>
<dbReference type="EC" id="2.7.1.15" evidence="1"/>
<keyword evidence="1" id="KW-0808">Transferase</keyword>
<dbReference type="Proteomes" id="UP000339249">
    <property type="component" value="Unassembled WGS sequence"/>
</dbReference>
<accession>A0A4U9D9I5</accession>